<sequence length="166" mass="18677">MVEKRDDQAARDKVLSLIKDAHIAMMATRGEDGHLHSRPMGTKTVEFDGNLWFFTDIDSPKVIEIRRDPQVLVTYSDESKQNYVSISGVAEVIQDTAKTKELWSEAMRTWFPKGAEDPKIGLIKVKVEGAEYWDSPSSTMLYAYGYLKAVTTGERPNGGENATVRF</sequence>
<accession>A0A917MGW9</accession>
<dbReference type="EMBL" id="BMES01000001">
    <property type="protein sequence ID" value="GGH13446.1"/>
    <property type="molecule type" value="Genomic_DNA"/>
</dbReference>
<organism evidence="2 3">
    <name type="scientific">Alsobacter metallidurans</name>
    <dbReference type="NCBI Taxonomy" id="340221"/>
    <lineage>
        <taxon>Bacteria</taxon>
        <taxon>Pseudomonadati</taxon>
        <taxon>Pseudomonadota</taxon>
        <taxon>Alphaproteobacteria</taxon>
        <taxon>Hyphomicrobiales</taxon>
        <taxon>Alsobacteraceae</taxon>
        <taxon>Alsobacter</taxon>
    </lineage>
</organism>
<dbReference type="RefSeq" id="WP_188516768.1">
    <property type="nucleotide sequence ID" value="NZ_BMES01000001.1"/>
</dbReference>
<dbReference type="InterPro" id="IPR052917">
    <property type="entry name" value="Stress-Dev_Protein"/>
</dbReference>
<name>A0A917MGW9_9HYPH</name>
<dbReference type="Proteomes" id="UP000603912">
    <property type="component" value="Unassembled WGS sequence"/>
</dbReference>
<evidence type="ECO:0000313" key="2">
    <source>
        <dbReference type="EMBL" id="GGH13446.1"/>
    </source>
</evidence>
<dbReference type="SUPFAM" id="SSF50475">
    <property type="entry name" value="FMN-binding split barrel"/>
    <property type="match status" value="1"/>
</dbReference>
<dbReference type="AlphaFoldDB" id="A0A917MGW9"/>
<dbReference type="InterPro" id="IPR012349">
    <property type="entry name" value="Split_barrel_FMN-bd"/>
</dbReference>
<gene>
    <name evidence="2" type="ORF">GCM10007036_12050</name>
</gene>
<protein>
    <submittedName>
        <fullName evidence="2">General stress protein</fullName>
    </submittedName>
</protein>
<comment type="caution">
    <text evidence="2">The sequence shown here is derived from an EMBL/GenBank/DDBJ whole genome shotgun (WGS) entry which is preliminary data.</text>
</comment>
<feature type="domain" description="General stress protein FMN-binding split barrel" evidence="1">
    <location>
        <begin position="11"/>
        <end position="157"/>
    </location>
</feature>
<keyword evidence="3" id="KW-1185">Reference proteome</keyword>
<proteinExistence type="predicted"/>
<dbReference type="PANTHER" id="PTHR34818:SF1">
    <property type="entry name" value="PROTEIN BLI-3"/>
    <property type="match status" value="1"/>
</dbReference>
<evidence type="ECO:0000313" key="3">
    <source>
        <dbReference type="Proteomes" id="UP000603912"/>
    </source>
</evidence>
<evidence type="ECO:0000259" key="1">
    <source>
        <dbReference type="Pfam" id="PF16242"/>
    </source>
</evidence>
<dbReference type="PANTHER" id="PTHR34818">
    <property type="entry name" value="PROTEIN BLI-3"/>
    <property type="match status" value="1"/>
</dbReference>
<dbReference type="Pfam" id="PF16242">
    <property type="entry name" value="Pyrid_ox_like"/>
    <property type="match status" value="1"/>
</dbReference>
<dbReference type="InterPro" id="IPR038725">
    <property type="entry name" value="YdaG_split_barrel_FMN-bd"/>
</dbReference>
<reference evidence="2" key="2">
    <citation type="submission" date="2020-09" db="EMBL/GenBank/DDBJ databases">
        <authorList>
            <person name="Sun Q."/>
            <person name="Zhou Y."/>
        </authorList>
    </citation>
    <scope>NUCLEOTIDE SEQUENCE</scope>
    <source>
        <strain evidence="2">CGMCC 1.12214</strain>
    </source>
</reference>
<dbReference type="Gene3D" id="2.30.110.10">
    <property type="entry name" value="Electron Transport, Fmn-binding Protein, Chain A"/>
    <property type="match status" value="1"/>
</dbReference>
<reference evidence="2" key="1">
    <citation type="journal article" date="2014" name="Int. J. Syst. Evol. Microbiol.">
        <title>Complete genome sequence of Corynebacterium casei LMG S-19264T (=DSM 44701T), isolated from a smear-ripened cheese.</title>
        <authorList>
            <consortium name="US DOE Joint Genome Institute (JGI-PGF)"/>
            <person name="Walter F."/>
            <person name="Albersmeier A."/>
            <person name="Kalinowski J."/>
            <person name="Ruckert C."/>
        </authorList>
    </citation>
    <scope>NUCLEOTIDE SEQUENCE</scope>
    <source>
        <strain evidence="2">CGMCC 1.12214</strain>
    </source>
</reference>